<dbReference type="EC" id="2.5.1.18" evidence="1"/>
<dbReference type="EMBL" id="UGOL01000001">
    <property type="protein sequence ID" value="STX78683.1"/>
    <property type="molecule type" value="Genomic_DNA"/>
</dbReference>
<sequence length="52" mass="5740">MITGINHITLAIKDLNKSFAFHAKILVLKQMLPTTILRLKSLIPELVNAGKA</sequence>
<dbReference type="GO" id="GO:0004364">
    <property type="term" value="F:glutathione transferase activity"/>
    <property type="evidence" value="ECO:0007669"/>
    <property type="project" value="UniProtKB-EC"/>
</dbReference>
<dbReference type="Gene3D" id="3.10.180.10">
    <property type="entry name" value="2,3-Dihydroxybiphenyl 1,2-Dioxygenase, domain 1"/>
    <property type="match status" value="1"/>
</dbReference>
<dbReference type="OMA" id="FAFYAKI"/>
<name>A0A378K3B7_LEGPN</name>
<keyword evidence="1" id="KW-0808">Transferase</keyword>
<reference evidence="1 2" key="1">
    <citation type="submission" date="2018-06" db="EMBL/GenBank/DDBJ databases">
        <authorList>
            <consortium name="Pathogen Informatics"/>
            <person name="Doyle S."/>
        </authorList>
    </citation>
    <scope>NUCLEOTIDE SEQUENCE [LARGE SCALE GENOMIC DNA]</scope>
    <source>
        <strain evidence="1 2">NCTC12000</strain>
    </source>
</reference>
<gene>
    <name evidence="1" type="primary">fosA_2</name>
    <name evidence="1" type="ORF">NCTC12000_00661</name>
</gene>
<proteinExistence type="predicted"/>
<protein>
    <submittedName>
        <fullName evidence="1">Glutathione transferase fosA (Fosfomycin resistance protein)</fullName>
        <ecNumber evidence="1">2.5.1.18</ecNumber>
    </submittedName>
</protein>
<dbReference type="SUPFAM" id="SSF54593">
    <property type="entry name" value="Glyoxalase/Bleomycin resistance protein/Dihydroxybiphenyl dioxygenase"/>
    <property type="match status" value="1"/>
</dbReference>
<organism evidence="1 2">
    <name type="scientific">Legionella pneumophila</name>
    <dbReference type="NCBI Taxonomy" id="446"/>
    <lineage>
        <taxon>Bacteria</taxon>
        <taxon>Pseudomonadati</taxon>
        <taxon>Pseudomonadota</taxon>
        <taxon>Gammaproteobacteria</taxon>
        <taxon>Legionellales</taxon>
        <taxon>Legionellaceae</taxon>
        <taxon>Legionella</taxon>
    </lineage>
</organism>
<dbReference type="AlphaFoldDB" id="A0A378K3B7"/>
<dbReference type="Proteomes" id="UP000254631">
    <property type="component" value="Unassembled WGS sequence"/>
</dbReference>
<accession>A0A378K3B7</accession>
<evidence type="ECO:0000313" key="1">
    <source>
        <dbReference type="EMBL" id="STX78683.1"/>
    </source>
</evidence>
<dbReference type="InterPro" id="IPR029068">
    <property type="entry name" value="Glyas_Bleomycin-R_OHBP_Dase"/>
</dbReference>
<evidence type="ECO:0000313" key="2">
    <source>
        <dbReference type="Proteomes" id="UP000254631"/>
    </source>
</evidence>